<dbReference type="AlphaFoldDB" id="U2C8P0"/>
<reference evidence="1 2" key="1">
    <citation type="submission" date="2013-08" db="EMBL/GenBank/DDBJ databases">
        <authorList>
            <person name="Weinstock G."/>
            <person name="Sodergren E."/>
            <person name="Wylie T."/>
            <person name="Fulton L."/>
            <person name="Fulton R."/>
            <person name="Fronick C."/>
            <person name="O'Laughlin M."/>
            <person name="Godfrey J."/>
            <person name="Miner T."/>
            <person name="Herter B."/>
            <person name="Appelbaum E."/>
            <person name="Cordes M."/>
            <person name="Lek S."/>
            <person name="Wollam A."/>
            <person name="Pepin K.H."/>
            <person name="Palsikar V.B."/>
            <person name="Mitreva M."/>
            <person name="Wilson R.K."/>
        </authorList>
    </citation>
    <scope>NUCLEOTIDE SEQUENCE [LARGE SCALE GENOMIC DNA]</scope>
    <source>
        <strain evidence="1 2">F0041</strain>
    </source>
</reference>
<dbReference type="EMBL" id="AWSV01000047">
    <property type="protein sequence ID" value="ERI86859.1"/>
    <property type="molecule type" value="Genomic_DNA"/>
</dbReference>
<organism evidence="1 2">
    <name type="scientific">Bacteroides pyogenes F0041</name>
    <dbReference type="NCBI Taxonomy" id="1321819"/>
    <lineage>
        <taxon>Bacteria</taxon>
        <taxon>Pseudomonadati</taxon>
        <taxon>Bacteroidota</taxon>
        <taxon>Bacteroidia</taxon>
        <taxon>Bacteroidales</taxon>
        <taxon>Bacteroidaceae</taxon>
        <taxon>Bacteroides</taxon>
    </lineage>
</organism>
<protein>
    <submittedName>
        <fullName evidence="1">Uncharacterized protein</fullName>
    </submittedName>
</protein>
<sequence length="39" mass="4416">MFNIVANDEEVETAMTISSEDETTSFFDKKIISLPPDYS</sequence>
<evidence type="ECO:0000313" key="2">
    <source>
        <dbReference type="Proteomes" id="UP000016496"/>
    </source>
</evidence>
<gene>
    <name evidence="1" type="ORF">HMPREF1981_00758</name>
</gene>
<proteinExistence type="predicted"/>
<comment type="caution">
    <text evidence="1">The sequence shown here is derived from an EMBL/GenBank/DDBJ whole genome shotgun (WGS) entry which is preliminary data.</text>
</comment>
<dbReference type="HOGENOM" id="CLU_3305010_0_0_10"/>
<evidence type="ECO:0000313" key="1">
    <source>
        <dbReference type="EMBL" id="ERI86859.1"/>
    </source>
</evidence>
<accession>U2C8P0</accession>
<name>U2C8P0_9BACE</name>
<dbReference type="PATRIC" id="fig|1321819.3.peg.703"/>
<dbReference type="Proteomes" id="UP000016496">
    <property type="component" value="Unassembled WGS sequence"/>
</dbReference>